<proteinExistence type="predicted"/>
<reference evidence="2 3" key="1">
    <citation type="submission" date="2015-05" db="EMBL/GenBank/DDBJ databases">
        <title>Complete genome sequence of a sulfur-oxidizing gammaproteobacterium strain HA5.</title>
        <authorList>
            <person name="Miura A."/>
            <person name="Kojima H."/>
            <person name="Fukui M."/>
        </authorList>
    </citation>
    <scope>NUCLEOTIDE SEQUENCE [LARGE SCALE GENOMIC DNA]</scope>
    <source>
        <strain evidence="2 3">HA5</strain>
    </source>
</reference>
<evidence type="ECO:0000313" key="3">
    <source>
        <dbReference type="Proteomes" id="UP000243180"/>
    </source>
</evidence>
<accession>A0A1B4XHC5</accession>
<keyword evidence="1" id="KW-0472">Membrane</keyword>
<dbReference type="EMBL" id="AP014879">
    <property type="protein sequence ID" value="BAV34198.1"/>
    <property type="molecule type" value="Genomic_DNA"/>
</dbReference>
<sequence>MSTLTGNIENRFWKRLGMAGFAFFLVKGLLWLAVPVIMYLMGIAD</sequence>
<dbReference type="RefSeq" id="WP_172426008.1">
    <property type="nucleotide sequence ID" value="NZ_AP014879.1"/>
</dbReference>
<evidence type="ECO:0000313" key="2">
    <source>
        <dbReference type="EMBL" id="BAV34198.1"/>
    </source>
</evidence>
<evidence type="ECO:0008006" key="4">
    <source>
        <dbReference type="Google" id="ProtNLM"/>
    </source>
</evidence>
<gene>
    <name evidence="2" type="ORF">SCL_1907</name>
</gene>
<protein>
    <recommendedName>
        <fullName evidence="4">Alanyl-tRNA synthetase</fullName>
    </recommendedName>
</protein>
<keyword evidence="1" id="KW-0812">Transmembrane</keyword>
<evidence type="ECO:0000256" key="1">
    <source>
        <dbReference type="SAM" id="Phobius"/>
    </source>
</evidence>
<organism evidence="2 3">
    <name type="scientific">Sulfuricaulis limicola</name>
    <dbReference type="NCBI Taxonomy" id="1620215"/>
    <lineage>
        <taxon>Bacteria</taxon>
        <taxon>Pseudomonadati</taxon>
        <taxon>Pseudomonadota</taxon>
        <taxon>Gammaproteobacteria</taxon>
        <taxon>Acidiferrobacterales</taxon>
        <taxon>Acidiferrobacteraceae</taxon>
        <taxon>Sulfuricaulis</taxon>
    </lineage>
</organism>
<dbReference type="Proteomes" id="UP000243180">
    <property type="component" value="Chromosome"/>
</dbReference>
<dbReference type="AlphaFoldDB" id="A0A1B4XHC5"/>
<dbReference type="InParanoid" id="A0A1B4XHC5"/>
<keyword evidence="3" id="KW-1185">Reference proteome</keyword>
<feature type="transmembrane region" description="Helical" evidence="1">
    <location>
        <begin position="21"/>
        <end position="44"/>
    </location>
</feature>
<name>A0A1B4XHC5_9GAMM</name>
<dbReference type="KEGG" id="slim:SCL_1907"/>
<keyword evidence="1" id="KW-1133">Transmembrane helix</keyword>